<feature type="compositionally biased region" description="Basic and acidic residues" evidence="9">
    <location>
        <begin position="186"/>
        <end position="198"/>
    </location>
</feature>
<dbReference type="GO" id="GO:0005634">
    <property type="term" value="C:nucleus"/>
    <property type="evidence" value="ECO:0007669"/>
    <property type="project" value="UniProtKB-SubCell"/>
</dbReference>
<feature type="region of interest" description="Disordered" evidence="9">
    <location>
        <begin position="135"/>
        <end position="250"/>
    </location>
</feature>
<dbReference type="SMART" id="SM00355">
    <property type="entry name" value="ZnF_C2H2"/>
    <property type="match status" value="3"/>
</dbReference>
<keyword evidence="8" id="KW-0862">Zinc</keyword>
<dbReference type="OMA" id="ACDRTFL"/>
<dbReference type="OrthoDB" id="5870835at2759"/>
<keyword evidence="11" id="KW-1185">Reference proteome</keyword>
<dbReference type="InterPro" id="IPR013087">
    <property type="entry name" value="Znf_C2H2_type"/>
</dbReference>
<keyword evidence="8" id="KW-0863">Zinc-finger</keyword>
<evidence type="ECO:0000256" key="9">
    <source>
        <dbReference type="SAM" id="MobiDB-lite"/>
    </source>
</evidence>
<accession>A0A7I5E544</accession>
<dbReference type="WBParaSite" id="HCON_00002990-00002">
    <property type="protein sequence ID" value="HCON_00002990-00002"/>
    <property type="gene ID" value="HCON_00002990"/>
</dbReference>
<evidence type="ECO:0000256" key="6">
    <source>
        <dbReference type="ARBA" id="ARBA00022801"/>
    </source>
</evidence>
<feature type="region of interest" description="Disordered" evidence="9">
    <location>
        <begin position="1019"/>
        <end position="1039"/>
    </location>
</feature>
<proteinExistence type="inferred from homology"/>
<comment type="cofactor">
    <cofactor evidence="1">
        <name>a divalent metal cation</name>
        <dbReference type="ChEBI" id="CHEBI:60240"/>
    </cofactor>
</comment>
<feature type="compositionally biased region" description="Basic and acidic residues" evidence="9">
    <location>
        <begin position="211"/>
        <end position="225"/>
    </location>
</feature>
<dbReference type="Gene3D" id="3.30.160.60">
    <property type="entry name" value="Classic Zinc Finger"/>
    <property type="match status" value="1"/>
</dbReference>
<dbReference type="GO" id="GO:0016787">
    <property type="term" value="F:hydrolase activity"/>
    <property type="evidence" value="ECO:0007669"/>
    <property type="project" value="UniProtKB-KW"/>
</dbReference>
<feature type="compositionally biased region" description="Polar residues" evidence="9">
    <location>
        <begin position="631"/>
        <end position="642"/>
    </location>
</feature>
<keyword evidence="7" id="KW-0539">Nucleus</keyword>
<reference evidence="12" key="1">
    <citation type="submission" date="2020-12" db="UniProtKB">
        <authorList>
            <consortium name="WormBaseParasite"/>
        </authorList>
    </citation>
    <scope>IDENTIFICATION</scope>
    <source>
        <strain evidence="12">MHco3</strain>
    </source>
</reference>
<dbReference type="InterPro" id="IPR045249">
    <property type="entry name" value="HARBI1-like"/>
</dbReference>
<dbReference type="Pfam" id="PF13359">
    <property type="entry name" value="DDE_Tnp_4"/>
    <property type="match status" value="1"/>
</dbReference>
<feature type="domain" description="C2H2-type" evidence="10">
    <location>
        <begin position="86"/>
        <end position="114"/>
    </location>
</feature>
<feature type="region of interest" description="Disordered" evidence="9">
    <location>
        <begin position="630"/>
        <end position="735"/>
    </location>
</feature>
<feature type="compositionally biased region" description="Polar residues" evidence="9">
    <location>
        <begin position="439"/>
        <end position="448"/>
    </location>
</feature>
<feature type="region of interest" description="Disordered" evidence="9">
    <location>
        <begin position="432"/>
        <end position="457"/>
    </location>
</feature>
<name>A0A7I5E544_HAECO</name>
<feature type="compositionally biased region" description="Basic and acidic residues" evidence="9">
    <location>
        <begin position="663"/>
        <end position="680"/>
    </location>
</feature>
<sequence>MVSCRCSVCDCGPMRLSYLYEHLRRAHNWTDEQIREEEVAIKAKRYSQKGNLKCDACDRTFLSDQSWRHHWKRAHVGVERIAGFYVVCPSCQQKFPDATILVRHWREEHEQEIDQSVDPNFFLASLTRTLREIDSLERRKRPPPSCNPGWRWRGRKKTPKEPPVQEISDGKDEPGTAGDSLFRKVVKQEEPGPSHDPDQGTSEMNLTDEGQDGHLSESSVKKTDQPQKAVGLRRTRANETPEGREERRRFKAERARIRRYQNRLRQEKEREVVEHPVKVVEIRPQSAEGNSRQYPATAADILPIVSAQISPRGLISSMGRKKTTCYAIVGIESEEERRRFSELVMSNGFRDLKFISGPFDEPRNGTPTTKIDQLPLKNIAPRASSQSQKDPPRNLQKKFASKMEISNQPRVPPVTSGDSGSVLSYLIAKEEALSEDQSEQPTYQDDQGSSCSSRSSEIGEVYPITRQRKAAMDKLKSSCLVCGLQGQPEEIRMSSCKGQENAVLFACLCAQTIVEIKEARKMYEKAQNSSVPICHDHYIQAAEFIGKAVEMICGRFPDSGFADIPSNVKDDLLSLVEDYANRIGGTALMFDDVSSFLNECLMKYYNKSSWSPQGTNSKLSGKQGNLRIQKIPSTTKGQSPKSSKCPARECPVEEPTSYSASSSHEKPTNEVGEGDSREMTAIDLLGTLDPTRSPSPIHSVVVISSPSTDSKDSISATYSTSPGTSKSPGKDQDAMRCSDKKDIIAVPFGMELRDQSTLIDTLNDDDFWNHFRITRKTFTALCSVLEKILNSKGDQTTSSSTAIRLGTTLEILAGNTRPSTCFTARDVTRIFADVIAALAEWSTTMVQWPDDWEREKISENFFEMTGLKNIVGCIDGTLVKGTQSLNVGLVADDRKRFRWVFAKFHSKEDDDSVFKQSSLCQQLRDGRRKGILIGDDAYKRESFLLTPNRGKDWMTEEDFAMANTVRNAHLTVQEAITNWKRQFPILNGTIRFPRVARVVVCCAALYNMSRSEGEPLFEVENETRQSADEADEQCLAVSE</sequence>
<evidence type="ECO:0000256" key="7">
    <source>
        <dbReference type="ARBA" id="ARBA00023242"/>
    </source>
</evidence>
<keyword evidence="6" id="KW-0378">Hydrolase</keyword>
<dbReference type="InterPro" id="IPR027806">
    <property type="entry name" value="HARBI1_dom"/>
</dbReference>
<evidence type="ECO:0000256" key="3">
    <source>
        <dbReference type="ARBA" id="ARBA00006958"/>
    </source>
</evidence>
<evidence type="ECO:0000256" key="1">
    <source>
        <dbReference type="ARBA" id="ARBA00001968"/>
    </source>
</evidence>
<comment type="subcellular location">
    <subcellularLocation>
        <location evidence="2">Nucleus</location>
    </subcellularLocation>
</comment>
<dbReference type="PANTHER" id="PTHR22930">
    <property type="match status" value="1"/>
</dbReference>
<evidence type="ECO:0000259" key="10">
    <source>
        <dbReference type="PROSITE" id="PS50157"/>
    </source>
</evidence>
<feature type="domain" description="C2H2-type" evidence="10">
    <location>
        <begin position="52"/>
        <end position="80"/>
    </location>
</feature>
<feature type="compositionally biased region" description="Basic and acidic residues" evidence="9">
    <location>
        <begin position="236"/>
        <end position="250"/>
    </location>
</feature>
<comment type="similarity">
    <text evidence="3">Belongs to the HARBI1 family.</text>
</comment>
<evidence type="ECO:0000313" key="11">
    <source>
        <dbReference type="Proteomes" id="UP000025227"/>
    </source>
</evidence>
<evidence type="ECO:0000256" key="2">
    <source>
        <dbReference type="ARBA" id="ARBA00004123"/>
    </source>
</evidence>
<feature type="region of interest" description="Disordered" evidence="9">
    <location>
        <begin position="356"/>
        <end position="396"/>
    </location>
</feature>
<dbReference type="GO" id="GO:0008270">
    <property type="term" value="F:zinc ion binding"/>
    <property type="evidence" value="ECO:0007669"/>
    <property type="project" value="UniProtKB-KW"/>
</dbReference>
<dbReference type="PANTHER" id="PTHR22930:SF289">
    <property type="entry name" value="DDE TNP4 DOMAIN-CONTAINING PROTEIN-RELATED"/>
    <property type="match status" value="1"/>
</dbReference>
<keyword evidence="5" id="KW-0479">Metal-binding</keyword>
<dbReference type="PROSITE" id="PS50157">
    <property type="entry name" value="ZINC_FINGER_C2H2_2"/>
    <property type="match status" value="2"/>
</dbReference>
<organism evidence="11 12">
    <name type="scientific">Haemonchus contortus</name>
    <name type="common">Barber pole worm</name>
    <dbReference type="NCBI Taxonomy" id="6289"/>
    <lineage>
        <taxon>Eukaryota</taxon>
        <taxon>Metazoa</taxon>
        <taxon>Ecdysozoa</taxon>
        <taxon>Nematoda</taxon>
        <taxon>Chromadorea</taxon>
        <taxon>Rhabditida</taxon>
        <taxon>Rhabditina</taxon>
        <taxon>Rhabditomorpha</taxon>
        <taxon>Strongyloidea</taxon>
        <taxon>Trichostrongylidae</taxon>
        <taxon>Haemonchus</taxon>
    </lineage>
</organism>
<dbReference type="GO" id="GO:0004518">
    <property type="term" value="F:nuclease activity"/>
    <property type="evidence" value="ECO:0007669"/>
    <property type="project" value="UniProtKB-KW"/>
</dbReference>
<feature type="compositionally biased region" description="Polar residues" evidence="9">
    <location>
        <begin position="716"/>
        <end position="727"/>
    </location>
</feature>
<protein>
    <submittedName>
        <fullName evidence="12">C2H2-type domain-containing protein</fullName>
    </submittedName>
</protein>
<evidence type="ECO:0000256" key="4">
    <source>
        <dbReference type="ARBA" id="ARBA00022722"/>
    </source>
</evidence>
<evidence type="ECO:0000256" key="8">
    <source>
        <dbReference type="PROSITE-ProRule" id="PRU00042"/>
    </source>
</evidence>
<dbReference type="Proteomes" id="UP000025227">
    <property type="component" value="Unplaced"/>
</dbReference>
<dbReference type="PROSITE" id="PS00028">
    <property type="entry name" value="ZINC_FINGER_C2H2_1"/>
    <property type="match status" value="2"/>
</dbReference>
<feature type="compositionally biased region" description="Low complexity" evidence="9">
    <location>
        <begin position="694"/>
        <end position="708"/>
    </location>
</feature>
<evidence type="ECO:0000256" key="5">
    <source>
        <dbReference type="ARBA" id="ARBA00022723"/>
    </source>
</evidence>
<evidence type="ECO:0000313" key="12">
    <source>
        <dbReference type="WBParaSite" id="HCON_00002990-00002"/>
    </source>
</evidence>
<keyword evidence="4" id="KW-0540">Nuclease</keyword>
<dbReference type="AlphaFoldDB" id="A0A7I5E544"/>